<accession>F4C899</accession>
<dbReference type="GO" id="GO:0015159">
    <property type="term" value="F:polysaccharide transmembrane transporter activity"/>
    <property type="evidence" value="ECO:0007669"/>
    <property type="project" value="InterPro"/>
</dbReference>
<dbReference type="HOGENOM" id="CLU_038343_1_0_10"/>
<dbReference type="AlphaFoldDB" id="F4C899"/>
<evidence type="ECO:0000256" key="2">
    <source>
        <dbReference type="ARBA" id="ARBA00009450"/>
    </source>
</evidence>
<evidence type="ECO:0000256" key="10">
    <source>
        <dbReference type="ARBA" id="ARBA00023114"/>
    </source>
</evidence>
<organism evidence="17">
    <name type="scientific">Sphingobacterium sp. (strain 21)</name>
    <dbReference type="NCBI Taxonomy" id="743722"/>
    <lineage>
        <taxon>Bacteria</taxon>
        <taxon>Pseudomonadati</taxon>
        <taxon>Bacteroidota</taxon>
        <taxon>Sphingobacteriia</taxon>
        <taxon>Sphingobacteriales</taxon>
        <taxon>Sphingobacteriaceae</taxon>
        <taxon>Sphingobacterium</taxon>
    </lineage>
</organism>
<dbReference type="InterPro" id="IPR003715">
    <property type="entry name" value="Poly_export_N"/>
</dbReference>
<evidence type="ECO:0000256" key="13">
    <source>
        <dbReference type="ARBA" id="ARBA00023237"/>
    </source>
</evidence>
<name>F4C899_SPHS2</name>
<dbReference type="PANTHER" id="PTHR33619:SF3">
    <property type="entry name" value="POLYSACCHARIDE EXPORT PROTEIN GFCE-RELATED"/>
    <property type="match status" value="1"/>
</dbReference>
<keyword evidence="10" id="KW-0626">Porin</keyword>
<feature type="domain" description="Polysaccharide export protein N-terminal" evidence="15">
    <location>
        <begin position="43"/>
        <end position="139"/>
    </location>
</feature>
<protein>
    <submittedName>
        <fullName evidence="17">Soluble ligand binding domain</fullName>
    </submittedName>
</protein>
<keyword evidence="8" id="KW-0625">Polysaccharide transport</keyword>
<dbReference type="GO" id="GO:0046930">
    <property type="term" value="C:pore complex"/>
    <property type="evidence" value="ECO:0007669"/>
    <property type="project" value="UniProtKB-KW"/>
</dbReference>
<dbReference type="GO" id="GO:0009279">
    <property type="term" value="C:cell outer membrane"/>
    <property type="evidence" value="ECO:0007669"/>
    <property type="project" value="UniProtKB-SubCell"/>
</dbReference>
<evidence type="ECO:0000313" key="17">
    <source>
        <dbReference type="EMBL" id="ADZ78371.1"/>
    </source>
</evidence>
<evidence type="ECO:0000256" key="14">
    <source>
        <dbReference type="ARBA" id="ARBA00023288"/>
    </source>
</evidence>
<evidence type="ECO:0000256" key="7">
    <source>
        <dbReference type="ARBA" id="ARBA00022729"/>
    </source>
</evidence>
<dbReference type="PROSITE" id="PS51257">
    <property type="entry name" value="PROKAR_LIPOPROTEIN"/>
    <property type="match status" value="1"/>
</dbReference>
<dbReference type="eggNOG" id="COG1596">
    <property type="taxonomic scope" value="Bacteria"/>
</dbReference>
<evidence type="ECO:0000256" key="6">
    <source>
        <dbReference type="ARBA" id="ARBA00022692"/>
    </source>
</evidence>
<feature type="domain" description="SLBB" evidence="16">
    <location>
        <begin position="144"/>
        <end position="223"/>
    </location>
</feature>
<sequence length="257" mass="28733">MRKTFGFLLLTILFCSCSQKRNLVYFSDLKDSTAYQKAIIQTNQPKIQEGDLLGINVSTLNPESNLLFNTGTLQSLGKGGSLGSEGNATIQGYLVDQKGQINFPVIGKISLVGKTKEEATDYMAEQLKSYVKDPIVNIRFLNFRVTVVGEVNKPSTFVIPNDRINLIEALGLAGDMTLYGKRENVLLIREENGKRTMVRLDLNKKETINSDYFYLKQNDIVYVEPDKMKEKQATMNVRTISIIASFTSVAIVAISRL</sequence>
<evidence type="ECO:0000256" key="1">
    <source>
        <dbReference type="ARBA" id="ARBA00004571"/>
    </source>
</evidence>
<keyword evidence="4" id="KW-1134">Transmembrane beta strand</keyword>
<evidence type="ECO:0000256" key="12">
    <source>
        <dbReference type="ARBA" id="ARBA00023139"/>
    </source>
</evidence>
<evidence type="ECO:0000259" key="16">
    <source>
        <dbReference type="Pfam" id="PF22461"/>
    </source>
</evidence>
<evidence type="ECO:0000256" key="8">
    <source>
        <dbReference type="ARBA" id="ARBA00023047"/>
    </source>
</evidence>
<dbReference type="STRING" id="743722.Sph21_1809"/>
<keyword evidence="6" id="KW-0812">Transmembrane</keyword>
<evidence type="ECO:0000256" key="4">
    <source>
        <dbReference type="ARBA" id="ARBA00022452"/>
    </source>
</evidence>
<dbReference type="GO" id="GO:0006811">
    <property type="term" value="P:monoatomic ion transport"/>
    <property type="evidence" value="ECO:0007669"/>
    <property type="project" value="UniProtKB-KW"/>
</dbReference>
<dbReference type="OrthoDB" id="662756at2"/>
<gene>
    <name evidence="17" type="ordered locus">Sph21_1809</name>
</gene>
<keyword evidence="7" id="KW-0732">Signal</keyword>
<comment type="subcellular location">
    <subcellularLocation>
        <location evidence="1">Cell outer membrane</location>
        <topology evidence="1">Multi-pass membrane protein</topology>
    </subcellularLocation>
</comment>
<dbReference type="PATRIC" id="fig|743722.3.peg.1935"/>
<keyword evidence="9" id="KW-0406">Ion transport</keyword>
<dbReference type="KEGG" id="shg:Sph21_1809"/>
<keyword evidence="13" id="KW-0998">Cell outer membrane</keyword>
<keyword evidence="14" id="KW-0449">Lipoprotein</keyword>
<evidence type="ECO:0000256" key="3">
    <source>
        <dbReference type="ARBA" id="ARBA00022448"/>
    </source>
</evidence>
<keyword evidence="3" id="KW-0813">Transport</keyword>
<comment type="similarity">
    <text evidence="2">Belongs to the BexD/CtrA/VexA family.</text>
</comment>
<evidence type="ECO:0000256" key="5">
    <source>
        <dbReference type="ARBA" id="ARBA00022597"/>
    </source>
</evidence>
<keyword evidence="11" id="KW-0472">Membrane</keyword>
<dbReference type="PANTHER" id="PTHR33619">
    <property type="entry name" value="POLYSACCHARIDE EXPORT PROTEIN GFCE-RELATED"/>
    <property type="match status" value="1"/>
</dbReference>
<evidence type="ECO:0000256" key="9">
    <source>
        <dbReference type="ARBA" id="ARBA00023065"/>
    </source>
</evidence>
<dbReference type="InterPro" id="IPR049712">
    <property type="entry name" value="Poly_export"/>
</dbReference>
<dbReference type="InterPro" id="IPR054765">
    <property type="entry name" value="SLBB_dom"/>
</dbReference>
<dbReference type="Gene3D" id="3.10.560.10">
    <property type="entry name" value="Outer membrane lipoprotein wza domain like"/>
    <property type="match status" value="1"/>
</dbReference>
<reference evidence="17" key="1">
    <citation type="submission" date="2011-03" db="EMBL/GenBank/DDBJ databases">
        <title>Complete sequence of Sphingobacterium sp. 21.</title>
        <authorList>
            <consortium name="US DOE Joint Genome Institute"/>
            <person name="Lucas S."/>
            <person name="Copeland A."/>
            <person name="Lapidus A."/>
            <person name="Cheng J.-F."/>
            <person name="Goodwin L."/>
            <person name="Pitluck S."/>
            <person name="Davenport K."/>
            <person name="Detter J.C."/>
            <person name="Han C."/>
            <person name="Tapia R."/>
            <person name="Land M."/>
            <person name="Hauser L."/>
            <person name="Kyrpides N."/>
            <person name="Ivanova N."/>
            <person name="Ovchinnikova G."/>
            <person name="Pagani I."/>
            <person name="Siebers A.K."/>
            <person name="Allgaier M."/>
            <person name="Thelen M.P."/>
            <person name="Hugenholtz P."/>
            <person name="Woyke T."/>
        </authorList>
    </citation>
    <scope>NUCLEOTIDE SEQUENCE</scope>
    <source>
        <strain evidence="17">21</strain>
    </source>
</reference>
<evidence type="ECO:0000259" key="15">
    <source>
        <dbReference type="Pfam" id="PF02563"/>
    </source>
</evidence>
<proteinExistence type="inferred from homology"/>
<dbReference type="Pfam" id="PF22461">
    <property type="entry name" value="SLBB_2"/>
    <property type="match status" value="1"/>
</dbReference>
<keyword evidence="12" id="KW-0564">Palmitate</keyword>
<dbReference type="EMBL" id="CP002584">
    <property type="protein sequence ID" value="ADZ78371.1"/>
    <property type="molecule type" value="Genomic_DNA"/>
</dbReference>
<keyword evidence="5" id="KW-0762">Sugar transport</keyword>
<dbReference type="GO" id="GO:0015288">
    <property type="term" value="F:porin activity"/>
    <property type="evidence" value="ECO:0007669"/>
    <property type="project" value="UniProtKB-KW"/>
</dbReference>
<evidence type="ECO:0000256" key="11">
    <source>
        <dbReference type="ARBA" id="ARBA00023136"/>
    </source>
</evidence>
<dbReference type="Pfam" id="PF02563">
    <property type="entry name" value="Poly_export"/>
    <property type="match status" value="1"/>
</dbReference>